<dbReference type="Pfam" id="PF00593">
    <property type="entry name" value="TonB_dep_Rec_b-barrel"/>
    <property type="match status" value="1"/>
</dbReference>
<evidence type="ECO:0000256" key="1">
    <source>
        <dbReference type="ARBA" id="ARBA00004571"/>
    </source>
</evidence>
<dbReference type="InterPro" id="IPR036942">
    <property type="entry name" value="Beta-barrel_TonB_sf"/>
</dbReference>
<feature type="domain" description="Secretin/TonB short N-terminal" evidence="14">
    <location>
        <begin position="55"/>
        <end position="106"/>
    </location>
</feature>
<evidence type="ECO:0000256" key="7">
    <source>
        <dbReference type="ARBA" id="ARBA00023065"/>
    </source>
</evidence>
<evidence type="ECO:0000256" key="4">
    <source>
        <dbReference type="ARBA" id="ARBA00022496"/>
    </source>
</evidence>
<comment type="subcellular location">
    <subcellularLocation>
        <location evidence="1 11">Cell outer membrane</location>
        <topology evidence="1 11">Multi-pass membrane protein</topology>
    </subcellularLocation>
</comment>
<evidence type="ECO:0000313" key="16">
    <source>
        <dbReference type="Proteomes" id="UP001359886"/>
    </source>
</evidence>
<protein>
    <submittedName>
        <fullName evidence="15">TonB-dependent receptor</fullName>
    </submittedName>
</protein>
<dbReference type="AlphaFoldDB" id="A0AAW9R8Z8"/>
<dbReference type="Pfam" id="PF07715">
    <property type="entry name" value="Plug"/>
    <property type="match status" value="1"/>
</dbReference>
<keyword evidence="2 11" id="KW-0813">Transport</keyword>
<dbReference type="SMART" id="SM00965">
    <property type="entry name" value="STN"/>
    <property type="match status" value="1"/>
</dbReference>
<name>A0AAW9R8Z8_9GAMM</name>
<dbReference type="PROSITE" id="PS52016">
    <property type="entry name" value="TONB_DEPENDENT_REC_3"/>
    <property type="match status" value="1"/>
</dbReference>
<keyword evidence="6" id="KW-0408">Iron</keyword>
<dbReference type="Gene3D" id="3.55.50.30">
    <property type="match status" value="1"/>
</dbReference>
<feature type="chain" id="PRO_5043342551" evidence="13">
    <location>
        <begin position="29"/>
        <end position="966"/>
    </location>
</feature>
<evidence type="ECO:0000256" key="3">
    <source>
        <dbReference type="ARBA" id="ARBA00022452"/>
    </source>
</evidence>
<keyword evidence="16" id="KW-1185">Reference proteome</keyword>
<comment type="caution">
    <text evidence="15">The sequence shown here is derived from an EMBL/GenBank/DDBJ whole genome shotgun (WGS) entry which is preliminary data.</text>
</comment>
<dbReference type="Gene3D" id="2.40.170.20">
    <property type="entry name" value="TonB-dependent receptor, beta-barrel domain"/>
    <property type="match status" value="1"/>
</dbReference>
<dbReference type="InterPro" id="IPR012910">
    <property type="entry name" value="Plug_dom"/>
</dbReference>
<comment type="similarity">
    <text evidence="11 12">Belongs to the TonB-dependent receptor family.</text>
</comment>
<dbReference type="Proteomes" id="UP001359886">
    <property type="component" value="Unassembled WGS sequence"/>
</dbReference>
<keyword evidence="8 12" id="KW-0798">TonB box</keyword>
<keyword evidence="10 11" id="KW-0998">Cell outer membrane</keyword>
<dbReference type="EMBL" id="JAZHOG010000006">
    <property type="protein sequence ID" value="MEJ8567940.1"/>
    <property type="molecule type" value="Genomic_DNA"/>
</dbReference>
<evidence type="ECO:0000256" key="6">
    <source>
        <dbReference type="ARBA" id="ARBA00023004"/>
    </source>
</evidence>
<keyword evidence="13" id="KW-0732">Signal</keyword>
<reference evidence="15 16" key="1">
    <citation type="submission" date="2024-02" db="EMBL/GenBank/DDBJ databases">
        <title>A novel Wenzhouxiangellaceae bacterium, isolated from coastal sediments.</title>
        <authorList>
            <person name="Du Z.-J."/>
            <person name="Ye Y.-Q."/>
            <person name="Zhang X.-Y."/>
        </authorList>
    </citation>
    <scope>NUCLEOTIDE SEQUENCE [LARGE SCALE GENOMIC DNA]</scope>
    <source>
        <strain evidence="15 16">CH-27</strain>
    </source>
</reference>
<evidence type="ECO:0000256" key="5">
    <source>
        <dbReference type="ARBA" id="ARBA00022692"/>
    </source>
</evidence>
<evidence type="ECO:0000256" key="10">
    <source>
        <dbReference type="ARBA" id="ARBA00023237"/>
    </source>
</evidence>
<feature type="signal peptide" evidence="13">
    <location>
        <begin position="1"/>
        <end position="28"/>
    </location>
</feature>
<proteinExistence type="inferred from homology"/>
<dbReference type="InterPro" id="IPR039426">
    <property type="entry name" value="TonB-dep_rcpt-like"/>
</dbReference>
<dbReference type="RefSeq" id="WP_354695265.1">
    <property type="nucleotide sequence ID" value="NZ_JAZHOG010000006.1"/>
</dbReference>
<dbReference type="InterPro" id="IPR000531">
    <property type="entry name" value="Beta-barrel_TonB"/>
</dbReference>
<evidence type="ECO:0000256" key="8">
    <source>
        <dbReference type="ARBA" id="ARBA00023077"/>
    </source>
</evidence>
<evidence type="ECO:0000313" key="15">
    <source>
        <dbReference type="EMBL" id="MEJ8567940.1"/>
    </source>
</evidence>
<accession>A0AAW9R8Z8</accession>
<evidence type="ECO:0000256" key="9">
    <source>
        <dbReference type="ARBA" id="ARBA00023136"/>
    </source>
</evidence>
<keyword evidence="5 11" id="KW-0812">Transmembrane</keyword>
<dbReference type="PANTHER" id="PTHR32552">
    <property type="entry name" value="FERRICHROME IRON RECEPTOR-RELATED"/>
    <property type="match status" value="1"/>
</dbReference>
<gene>
    <name evidence="15" type="ORF">V3330_09920</name>
</gene>
<evidence type="ECO:0000256" key="2">
    <source>
        <dbReference type="ARBA" id="ARBA00022448"/>
    </source>
</evidence>
<evidence type="ECO:0000256" key="11">
    <source>
        <dbReference type="PROSITE-ProRule" id="PRU01360"/>
    </source>
</evidence>
<organism evidence="15 16">
    <name type="scientific">Elongatibacter sediminis</name>
    <dbReference type="NCBI Taxonomy" id="3119006"/>
    <lineage>
        <taxon>Bacteria</taxon>
        <taxon>Pseudomonadati</taxon>
        <taxon>Pseudomonadota</taxon>
        <taxon>Gammaproteobacteria</taxon>
        <taxon>Chromatiales</taxon>
        <taxon>Wenzhouxiangellaceae</taxon>
        <taxon>Elongatibacter</taxon>
    </lineage>
</organism>
<evidence type="ECO:0000256" key="13">
    <source>
        <dbReference type="SAM" id="SignalP"/>
    </source>
</evidence>
<keyword evidence="15" id="KW-0675">Receptor</keyword>
<keyword evidence="3 11" id="KW-1134">Transmembrane beta strand</keyword>
<dbReference type="InterPro" id="IPR011662">
    <property type="entry name" value="Secretin/TonB_short_N"/>
</dbReference>
<dbReference type="GO" id="GO:0006826">
    <property type="term" value="P:iron ion transport"/>
    <property type="evidence" value="ECO:0007669"/>
    <property type="project" value="UniProtKB-KW"/>
</dbReference>
<sequence length="966" mass="106754">MRKALNRAAPRWVVAMLLAAFLCNAAVASDRLHRFNVPRQPAALALNAFAQQADQQVLYPLSRVSGITTNALVGRFTPTRGIEILLEGTGLRAEFGKHGVITIESRTTYSAEFEESHMQNSATKSGLSKLLAMLLGTLGAQGVSAQAPDDDLSLTIEEVVVTAQRREQNLQDVPVSLTAFTAEMLDQQNIEEVKDFAKFTPNVSFTEDGEVGSRSVGISIRGVSDFANTFTGVGGLANSFGIYLDEFNIANNATKTANPNLYDLAGLEILRGPQGTYFGSNATGGALNLTTKLPHEEFEAELVGGYSRFNTWELKSMVNLPVTDSLFLRAGVAYTQSDGFIENLSPTGNDASFEHTSVRVAARWLATDDFTADLSVMRTIENDGTDSNVNSGVLDFNTPRSTPNILPVDPLTNLTDDTVFAPVEDIIPVDSGGGFFPDNRRIVNKDFYELNKNRQTIVNLRLNYTGDGWVLRSITGFMDTTSRRQFDQDVTQYAFAETYNGRTGDTFSQELRFSVERDTWDWVVGAIYSNDDADAFKVSPIGRTGFFRLNDRDNDLLPDGTLAPGLPGGCFCLNPGDIISGPQVKTFDSESWAVYSEANWQFRDTFTLTVGARYTEHDVKVQVAEWNRSPFQTLPFDRISDFEVPDASELRSPLRSGSASFSSVTPRVVLMWQPADTLNVYTSVSKGYKPGGLVFSDRTGERIPFEKESLWNYELGAKWRGFGNRLSINAAAFYMDWQNLQMPSVEIFFEDGVMFNNFQINNTEARSLGFELEAQAILGNHLSVGGGAGYLDAEFESFGADDPFIIQNMGFDIEGETLPRSPKWTLNLFAQYDFTIRGLDGWVRAEWLYRSESTSDIEATVSGLPILDNEVTRAAGLDTQFSGDGISNGFAFPWPRADYPIQIPSFDVVNVRAGLASGDRWSVVAYVENLFDENYYTGTQENFGFGGFRIRPHFRVAGINLKLTSR</sequence>
<dbReference type="GO" id="GO:0009279">
    <property type="term" value="C:cell outer membrane"/>
    <property type="evidence" value="ECO:0007669"/>
    <property type="project" value="UniProtKB-SubCell"/>
</dbReference>
<keyword evidence="7" id="KW-0406">Ion transport</keyword>
<dbReference type="SUPFAM" id="SSF56935">
    <property type="entry name" value="Porins"/>
    <property type="match status" value="1"/>
</dbReference>
<keyword evidence="9 11" id="KW-0472">Membrane</keyword>
<dbReference type="PANTHER" id="PTHR32552:SF81">
    <property type="entry name" value="TONB-DEPENDENT OUTER MEMBRANE RECEPTOR"/>
    <property type="match status" value="1"/>
</dbReference>
<evidence type="ECO:0000259" key="14">
    <source>
        <dbReference type="SMART" id="SM00965"/>
    </source>
</evidence>
<keyword evidence="4" id="KW-0410">Iron transport</keyword>
<evidence type="ECO:0000256" key="12">
    <source>
        <dbReference type="RuleBase" id="RU003357"/>
    </source>
</evidence>